<proteinExistence type="predicted"/>
<organism evidence="1 2">
    <name type="scientific">Ascaris lumbricoides</name>
    <name type="common">Giant roundworm</name>
    <dbReference type="NCBI Taxonomy" id="6252"/>
    <lineage>
        <taxon>Eukaryota</taxon>
        <taxon>Metazoa</taxon>
        <taxon>Ecdysozoa</taxon>
        <taxon>Nematoda</taxon>
        <taxon>Chromadorea</taxon>
        <taxon>Rhabditida</taxon>
        <taxon>Spirurina</taxon>
        <taxon>Ascaridomorpha</taxon>
        <taxon>Ascaridoidea</taxon>
        <taxon>Ascarididae</taxon>
        <taxon>Ascaris</taxon>
    </lineage>
</organism>
<reference evidence="2" key="1">
    <citation type="submission" date="2023-03" db="UniProtKB">
        <authorList>
            <consortium name="WormBaseParasite"/>
        </authorList>
    </citation>
    <scope>IDENTIFICATION</scope>
</reference>
<protein>
    <submittedName>
        <fullName evidence="2">Uncharacterized protein</fullName>
    </submittedName>
</protein>
<evidence type="ECO:0000313" key="2">
    <source>
        <dbReference type="WBParaSite" id="ALUE_0000287001-mRNA-1"/>
    </source>
</evidence>
<accession>A0A9J2NZ89</accession>
<keyword evidence="1" id="KW-1185">Reference proteome</keyword>
<name>A0A9J2NZ89_ASCLU</name>
<dbReference type="AlphaFoldDB" id="A0A9J2NZ89"/>
<sequence length="139" mass="15505">MTTVTRLPLRYGDQAKNAPVSPSLPPDQAIILDSCFQKLIELDIEPSPVDFIWSSYFGLQKYSFRCSIVHKSLTMVTMKAQKKTWLEPPRQGSLAQPEADFGIKLFALASSEFKSGPPHLAKVTHECLCAMKLAFKTDS</sequence>
<evidence type="ECO:0000313" key="1">
    <source>
        <dbReference type="Proteomes" id="UP000036681"/>
    </source>
</evidence>
<dbReference type="Proteomes" id="UP000036681">
    <property type="component" value="Unplaced"/>
</dbReference>
<dbReference type="WBParaSite" id="ALUE_0000287001-mRNA-1">
    <property type="protein sequence ID" value="ALUE_0000287001-mRNA-1"/>
    <property type="gene ID" value="ALUE_0000287001"/>
</dbReference>